<sequence length="111" mass="12318">MEFSRQEYWSELPFPPPGDLADPGLNPRLLHLLHWQVGSLPLSHLGNPLFLHPALILLIAHTLPNIIYLFILSICICFFIDPTPTPAPPDAPSQVEIFVCVGHHCIPLPGT</sequence>
<keyword evidence="1" id="KW-1133">Transmembrane helix</keyword>
<gene>
    <name evidence="2" type="ORF">MRATA1EN1_LOCUS28770</name>
</gene>
<evidence type="ECO:0000313" key="2">
    <source>
        <dbReference type="EMBL" id="CAI9179808.1"/>
    </source>
</evidence>
<keyword evidence="1" id="KW-0812">Transmembrane</keyword>
<dbReference type="EMBL" id="OX459945">
    <property type="protein sequence ID" value="CAI9179808.1"/>
    <property type="molecule type" value="Genomic_DNA"/>
</dbReference>
<feature type="transmembrane region" description="Helical" evidence="1">
    <location>
        <begin position="50"/>
        <end position="80"/>
    </location>
</feature>
<proteinExistence type="predicted"/>
<evidence type="ECO:0000313" key="3">
    <source>
        <dbReference type="Proteomes" id="UP001176941"/>
    </source>
</evidence>
<dbReference type="Proteomes" id="UP001176941">
    <property type="component" value="Chromosome 9"/>
</dbReference>
<organism evidence="2 3">
    <name type="scientific">Rangifer tarandus platyrhynchus</name>
    <name type="common">Svalbard reindeer</name>
    <dbReference type="NCBI Taxonomy" id="3082113"/>
    <lineage>
        <taxon>Eukaryota</taxon>
        <taxon>Metazoa</taxon>
        <taxon>Chordata</taxon>
        <taxon>Craniata</taxon>
        <taxon>Vertebrata</taxon>
        <taxon>Euteleostomi</taxon>
        <taxon>Mammalia</taxon>
        <taxon>Eutheria</taxon>
        <taxon>Laurasiatheria</taxon>
        <taxon>Artiodactyla</taxon>
        <taxon>Ruminantia</taxon>
        <taxon>Pecora</taxon>
        <taxon>Cervidae</taxon>
        <taxon>Odocoileinae</taxon>
        <taxon>Rangifer</taxon>
    </lineage>
</organism>
<keyword evidence="1" id="KW-0472">Membrane</keyword>
<keyword evidence="3" id="KW-1185">Reference proteome</keyword>
<protein>
    <submittedName>
        <fullName evidence="2">Uncharacterized protein</fullName>
    </submittedName>
</protein>
<evidence type="ECO:0000256" key="1">
    <source>
        <dbReference type="SAM" id="Phobius"/>
    </source>
</evidence>
<name>A0ABN9A4N6_RANTA</name>
<reference evidence="2" key="1">
    <citation type="submission" date="2023-04" db="EMBL/GenBank/DDBJ databases">
        <authorList>
            <consortium name="ELIXIR-Norway"/>
        </authorList>
    </citation>
    <scope>NUCLEOTIDE SEQUENCE [LARGE SCALE GENOMIC DNA]</scope>
</reference>
<accession>A0ABN9A4N6</accession>